<dbReference type="GO" id="GO:0012505">
    <property type="term" value="C:endomembrane system"/>
    <property type="evidence" value="ECO:0007669"/>
    <property type="project" value="TreeGrafter"/>
</dbReference>
<sequence>MTPCADLNSVLHSVSLSAKFIVECSSGGRLGRHDNNNIGRWGMDDNEQEGLKTVSAEAELWFKGSVVSQVIIHSDAIVKEAEEEKPPPVHSTEIRTSISPSSGVELNTTSMLANYATEAGEKMVHEPPRRVLFPLCDNSITFSDHLFPGEDVEENVDLINSTFNVHLDIADVQEDLEQHDKKRGRGGSKNKGKKITRRREKERLEGRGMMEKHLEQKSSTDHEFFSSTYVTHFPGIPSDAWRHKPDLRNSIKHYKRIVCLSLTSDSPFEVKAGYKENVPDSHFEGGAD</sequence>
<evidence type="ECO:0000256" key="2">
    <source>
        <dbReference type="ARBA" id="ARBA00010131"/>
    </source>
</evidence>
<dbReference type="EMBL" id="OE839690">
    <property type="protein sequence ID" value="CAD7588242.1"/>
    <property type="molecule type" value="Genomic_DNA"/>
</dbReference>
<dbReference type="Pfam" id="PF14778">
    <property type="entry name" value="ODR4-like"/>
    <property type="match status" value="1"/>
</dbReference>
<comment type="subcellular location">
    <subcellularLocation>
        <location evidence="1">Membrane</location>
    </subcellularLocation>
</comment>
<evidence type="ECO:0000313" key="7">
    <source>
        <dbReference type="EMBL" id="CAD7588242.1"/>
    </source>
</evidence>
<evidence type="ECO:0000256" key="1">
    <source>
        <dbReference type="ARBA" id="ARBA00004370"/>
    </source>
</evidence>
<keyword evidence="5" id="KW-0472">Membrane</keyword>
<evidence type="ECO:0000256" key="6">
    <source>
        <dbReference type="SAM" id="MobiDB-lite"/>
    </source>
</evidence>
<accession>A0A7R9PIU0</accession>
<dbReference type="AlphaFoldDB" id="A0A7R9PIU0"/>
<dbReference type="PANTHER" id="PTHR33966">
    <property type="entry name" value="PROTEIN ODR-4 HOMOLOG"/>
    <property type="match status" value="1"/>
</dbReference>
<name>A0A7R9PIU0_TIMGE</name>
<dbReference type="GO" id="GO:0008104">
    <property type="term" value="P:intracellular protein localization"/>
    <property type="evidence" value="ECO:0007669"/>
    <property type="project" value="TreeGrafter"/>
</dbReference>
<evidence type="ECO:0000256" key="4">
    <source>
        <dbReference type="ARBA" id="ARBA00022989"/>
    </source>
</evidence>
<proteinExistence type="inferred from homology"/>
<comment type="similarity">
    <text evidence="2">Belongs to the ODR-4 family.</text>
</comment>
<organism evidence="7">
    <name type="scientific">Timema genevievae</name>
    <name type="common">Walking stick</name>
    <dbReference type="NCBI Taxonomy" id="629358"/>
    <lineage>
        <taxon>Eukaryota</taxon>
        <taxon>Metazoa</taxon>
        <taxon>Ecdysozoa</taxon>
        <taxon>Arthropoda</taxon>
        <taxon>Hexapoda</taxon>
        <taxon>Insecta</taxon>
        <taxon>Pterygota</taxon>
        <taxon>Neoptera</taxon>
        <taxon>Polyneoptera</taxon>
        <taxon>Phasmatodea</taxon>
        <taxon>Timematodea</taxon>
        <taxon>Timematoidea</taxon>
        <taxon>Timematidae</taxon>
        <taxon>Timema</taxon>
    </lineage>
</organism>
<dbReference type="PANTHER" id="PTHR33966:SF1">
    <property type="entry name" value="PROTEIN ODR-4 HOMOLOG"/>
    <property type="match status" value="1"/>
</dbReference>
<feature type="compositionally biased region" description="Basic residues" evidence="6">
    <location>
        <begin position="181"/>
        <end position="198"/>
    </location>
</feature>
<keyword evidence="4" id="KW-1133">Transmembrane helix</keyword>
<protein>
    <submittedName>
        <fullName evidence="7">Uncharacterized protein</fullName>
    </submittedName>
</protein>
<evidence type="ECO:0000256" key="5">
    <source>
        <dbReference type="ARBA" id="ARBA00023136"/>
    </source>
</evidence>
<dbReference type="InterPro" id="IPR029454">
    <property type="entry name" value="ODR-4-like"/>
</dbReference>
<feature type="region of interest" description="Disordered" evidence="6">
    <location>
        <begin position="82"/>
        <end position="103"/>
    </location>
</feature>
<gene>
    <name evidence="7" type="ORF">TGEB3V08_LOCUS2332</name>
</gene>
<feature type="compositionally biased region" description="Polar residues" evidence="6">
    <location>
        <begin position="94"/>
        <end position="103"/>
    </location>
</feature>
<reference evidence="7" key="1">
    <citation type="submission" date="2020-11" db="EMBL/GenBank/DDBJ databases">
        <authorList>
            <person name="Tran Van P."/>
        </authorList>
    </citation>
    <scope>NUCLEOTIDE SEQUENCE</scope>
</reference>
<dbReference type="GO" id="GO:0016020">
    <property type="term" value="C:membrane"/>
    <property type="evidence" value="ECO:0007669"/>
    <property type="project" value="UniProtKB-SubCell"/>
</dbReference>
<feature type="region of interest" description="Disordered" evidence="6">
    <location>
        <begin position="176"/>
        <end position="207"/>
    </location>
</feature>
<evidence type="ECO:0000256" key="3">
    <source>
        <dbReference type="ARBA" id="ARBA00022692"/>
    </source>
</evidence>
<keyword evidence="3" id="KW-0812">Transmembrane</keyword>